<dbReference type="PANTHER" id="PTHR43320">
    <property type="entry name" value="SUGAR KINASE"/>
    <property type="match status" value="1"/>
</dbReference>
<feature type="domain" description="Carbohydrate kinase PfkB" evidence="5">
    <location>
        <begin position="55"/>
        <end position="313"/>
    </location>
</feature>
<keyword evidence="3 4" id="KW-0418">Kinase</keyword>
<organism evidence="6 7">
    <name type="scientific">Rubripirellula tenax</name>
    <dbReference type="NCBI Taxonomy" id="2528015"/>
    <lineage>
        <taxon>Bacteria</taxon>
        <taxon>Pseudomonadati</taxon>
        <taxon>Planctomycetota</taxon>
        <taxon>Planctomycetia</taxon>
        <taxon>Pirellulales</taxon>
        <taxon>Pirellulaceae</taxon>
        <taxon>Rubripirellula</taxon>
    </lineage>
</organism>
<dbReference type="CDD" id="cd01168">
    <property type="entry name" value="adenosine_kinase"/>
    <property type="match status" value="1"/>
</dbReference>
<protein>
    <submittedName>
        <fullName evidence="6">5-dehydro-2-deoxygluconokinase</fullName>
        <ecNumber evidence="6">2.7.1.92</ecNumber>
    </submittedName>
</protein>
<dbReference type="SUPFAM" id="SSF53613">
    <property type="entry name" value="Ribokinase-like"/>
    <property type="match status" value="1"/>
</dbReference>
<dbReference type="InterPro" id="IPR029056">
    <property type="entry name" value="Ribokinase-like"/>
</dbReference>
<evidence type="ECO:0000256" key="4">
    <source>
        <dbReference type="RuleBase" id="RU003704"/>
    </source>
</evidence>
<dbReference type="PANTHER" id="PTHR43320:SF3">
    <property type="entry name" value="CARBOHYDRATE KINASE PFKB DOMAIN-CONTAINING PROTEIN"/>
    <property type="match status" value="1"/>
</dbReference>
<dbReference type="OrthoDB" id="9775849at2"/>
<dbReference type="InterPro" id="IPR002139">
    <property type="entry name" value="Ribo/fructo_kinase"/>
</dbReference>
<comment type="caution">
    <text evidence="6">The sequence shown here is derived from an EMBL/GenBank/DDBJ whole genome shotgun (WGS) entry which is preliminary data.</text>
</comment>
<dbReference type="EMBL" id="SJPW01000003">
    <property type="protein sequence ID" value="TWU56935.1"/>
    <property type="molecule type" value="Genomic_DNA"/>
</dbReference>
<dbReference type="EC" id="2.7.1.92" evidence="6"/>
<dbReference type="RefSeq" id="WP_146458333.1">
    <property type="nucleotide sequence ID" value="NZ_SJPW01000003.1"/>
</dbReference>
<sequence length="330" mass="35317">MTDFDVFGVGNALVDIQATVEDAVLTELVLDKGIMTLVDDARQREVLAKLDGRPLNRCAGGSAANTIVAVAEFGGKSAFVGKIGNDDVGKFFLKDMQDLGISIDVEPAGEPTGTCAVLITEDAQRTMLTNLGASVTLTEHDIDEEMIKRSKYIYVEGYLFTGENTKAAAYRAMDLAQKHGIKIAFTASDPFLINMMRDEIWELITGPVDLLFCNEEEAKSLTGESDAIACAKMIHDHAENVALTLGEKGSIVMHGGEAFPIEGVQVKAIDTTGAGDMYAGALLYGITNGMSWRQAGHLASEASARVVSQLGARLERKFTKAEIEALSSLS</sequence>
<comment type="similarity">
    <text evidence="1 4">Belongs to the carbohydrate kinase PfkB family.</text>
</comment>
<gene>
    <name evidence="6" type="primary">iolC</name>
    <name evidence="6" type="ORF">Poly51_28540</name>
</gene>
<name>A0A5C6F6Q5_9BACT</name>
<dbReference type="PROSITE" id="PS00584">
    <property type="entry name" value="PFKB_KINASES_2"/>
    <property type="match status" value="1"/>
</dbReference>
<dbReference type="Gene3D" id="3.40.1190.20">
    <property type="match status" value="1"/>
</dbReference>
<evidence type="ECO:0000313" key="7">
    <source>
        <dbReference type="Proteomes" id="UP000318288"/>
    </source>
</evidence>
<dbReference type="InterPro" id="IPR002173">
    <property type="entry name" value="Carboh/pur_kinase_PfkB_CS"/>
</dbReference>
<proteinExistence type="inferred from homology"/>
<keyword evidence="7" id="KW-1185">Reference proteome</keyword>
<evidence type="ECO:0000256" key="1">
    <source>
        <dbReference type="ARBA" id="ARBA00010688"/>
    </source>
</evidence>
<dbReference type="GO" id="GO:0047590">
    <property type="term" value="F:5-dehydro-2-deoxygluconokinase activity"/>
    <property type="evidence" value="ECO:0007669"/>
    <property type="project" value="UniProtKB-EC"/>
</dbReference>
<dbReference type="Proteomes" id="UP000318288">
    <property type="component" value="Unassembled WGS sequence"/>
</dbReference>
<evidence type="ECO:0000256" key="3">
    <source>
        <dbReference type="ARBA" id="ARBA00022777"/>
    </source>
</evidence>
<keyword evidence="2 4" id="KW-0808">Transferase</keyword>
<dbReference type="InterPro" id="IPR052700">
    <property type="entry name" value="Carb_kinase_PfkB-like"/>
</dbReference>
<reference evidence="6 7" key="1">
    <citation type="submission" date="2019-02" db="EMBL/GenBank/DDBJ databases">
        <title>Deep-cultivation of Planctomycetes and their phenomic and genomic characterization uncovers novel biology.</title>
        <authorList>
            <person name="Wiegand S."/>
            <person name="Jogler M."/>
            <person name="Boedeker C."/>
            <person name="Pinto D."/>
            <person name="Vollmers J."/>
            <person name="Rivas-Marin E."/>
            <person name="Kohn T."/>
            <person name="Peeters S.H."/>
            <person name="Heuer A."/>
            <person name="Rast P."/>
            <person name="Oberbeckmann S."/>
            <person name="Bunk B."/>
            <person name="Jeske O."/>
            <person name="Meyerdierks A."/>
            <person name="Storesund J.E."/>
            <person name="Kallscheuer N."/>
            <person name="Luecker S."/>
            <person name="Lage O.M."/>
            <person name="Pohl T."/>
            <person name="Merkel B.J."/>
            <person name="Hornburger P."/>
            <person name="Mueller R.-W."/>
            <person name="Bruemmer F."/>
            <person name="Labrenz M."/>
            <person name="Spormann A.M."/>
            <person name="Op Den Camp H."/>
            <person name="Overmann J."/>
            <person name="Amann R."/>
            <person name="Jetten M.S.M."/>
            <person name="Mascher T."/>
            <person name="Medema M.H."/>
            <person name="Devos D.P."/>
            <person name="Kaster A.-K."/>
            <person name="Ovreas L."/>
            <person name="Rohde M."/>
            <person name="Galperin M.Y."/>
            <person name="Jogler C."/>
        </authorList>
    </citation>
    <scope>NUCLEOTIDE SEQUENCE [LARGE SCALE GENOMIC DNA]</scope>
    <source>
        <strain evidence="6 7">Poly51</strain>
    </source>
</reference>
<evidence type="ECO:0000256" key="2">
    <source>
        <dbReference type="ARBA" id="ARBA00022679"/>
    </source>
</evidence>
<evidence type="ECO:0000259" key="5">
    <source>
        <dbReference type="Pfam" id="PF00294"/>
    </source>
</evidence>
<evidence type="ECO:0000313" key="6">
    <source>
        <dbReference type="EMBL" id="TWU56935.1"/>
    </source>
</evidence>
<dbReference type="InterPro" id="IPR011611">
    <property type="entry name" value="PfkB_dom"/>
</dbReference>
<dbReference type="PRINTS" id="PR00990">
    <property type="entry name" value="RIBOKINASE"/>
</dbReference>
<dbReference type="Pfam" id="PF00294">
    <property type="entry name" value="PfkB"/>
    <property type="match status" value="1"/>
</dbReference>
<accession>A0A5C6F6Q5</accession>
<dbReference type="AlphaFoldDB" id="A0A5C6F6Q5"/>